<keyword evidence="5" id="KW-0078">Bacteriocin</keyword>
<evidence type="ECO:0000256" key="6">
    <source>
        <dbReference type="SAM" id="Phobius"/>
    </source>
</evidence>
<accession>A0A9X6LXW4</accession>
<dbReference type="AlphaFoldDB" id="A0A9X6LXW4"/>
<dbReference type="InterPro" id="IPR020038">
    <property type="entry name" value="Circ_bacteriocin"/>
</dbReference>
<evidence type="ECO:0000256" key="4">
    <source>
        <dbReference type="ARBA" id="ARBA00023022"/>
    </source>
</evidence>
<keyword evidence="3" id="KW-0929">Antimicrobial</keyword>
<keyword evidence="6" id="KW-1133">Transmembrane helix</keyword>
<evidence type="ECO:0000313" key="7">
    <source>
        <dbReference type="EMBL" id="OUB55113.1"/>
    </source>
</evidence>
<comment type="caution">
    <text evidence="7">The sequence shown here is derived from an EMBL/GenBank/DDBJ whole genome shotgun (WGS) entry which is preliminary data.</text>
</comment>
<dbReference type="NCBIfam" id="TIGR03651">
    <property type="entry name" value="circ_ocin_uber"/>
    <property type="match status" value="1"/>
</dbReference>
<dbReference type="GO" id="GO:0042742">
    <property type="term" value="P:defense response to bacterium"/>
    <property type="evidence" value="ECO:0007669"/>
    <property type="project" value="UniProtKB-KW"/>
</dbReference>
<evidence type="ECO:0008006" key="9">
    <source>
        <dbReference type="Google" id="ProtNLM"/>
    </source>
</evidence>
<organism evidence="7 8">
    <name type="scientific">Bacillus thuringiensis subsp. higo</name>
    <dbReference type="NCBI Taxonomy" id="132266"/>
    <lineage>
        <taxon>Bacteria</taxon>
        <taxon>Bacillati</taxon>
        <taxon>Bacillota</taxon>
        <taxon>Bacilli</taxon>
        <taxon>Bacillales</taxon>
        <taxon>Bacillaceae</taxon>
        <taxon>Bacillus</taxon>
        <taxon>Bacillus cereus group</taxon>
    </lineage>
</organism>
<reference evidence="7 8" key="1">
    <citation type="submission" date="2016-10" db="EMBL/GenBank/DDBJ databases">
        <title>Comparative genomics of Bacillus thuringiensis reveals a path to pathogens against multiple invertebrate hosts.</title>
        <authorList>
            <person name="Zheng J."/>
            <person name="Gao Q."/>
            <person name="Liu H."/>
            <person name="Peng D."/>
            <person name="Ruan L."/>
            <person name="Sun M."/>
        </authorList>
    </citation>
    <scope>NUCLEOTIDE SEQUENCE [LARGE SCALE GENOMIC DNA]</scope>
    <source>
        <strain evidence="7">BGSC 4AU1</strain>
    </source>
</reference>
<keyword evidence="4" id="KW-0044">Antibiotic</keyword>
<proteinExistence type="predicted"/>
<dbReference type="InterPro" id="IPR009086">
    <property type="entry name" value="Bacteriocin_AS48"/>
</dbReference>
<dbReference type="GO" id="GO:0005576">
    <property type="term" value="C:extracellular region"/>
    <property type="evidence" value="ECO:0007669"/>
    <property type="project" value="UniProtKB-SubCell"/>
</dbReference>
<evidence type="ECO:0000256" key="1">
    <source>
        <dbReference type="ARBA" id="ARBA00004613"/>
    </source>
</evidence>
<dbReference type="Pfam" id="PF09221">
    <property type="entry name" value="Bacteriocin_IId"/>
    <property type="match status" value="1"/>
</dbReference>
<dbReference type="GO" id="GO:0031640">
    <property type="term" value="P:killing of cells of another organism"/>
    <property type="evidence" value="ECO:0007669"/>
    <property type="project" value="UniProtKB-KW"/>
</dbReference>
<dbReference type="EMBL" id="MOOK01000078">
    <property type="protein sequence ID" value="OUB55113.1"/>
    <property type="molecule type" value="Genomic_DNA"/>
</dbReference>
<sequence>MIGFLGTVTGDISVTSTGFSGQSSFLASKLGLTNLSANRIIYLIDTGSTIMTIVSIVTAVTGAGLIAAGGIAGIKYVIKKQGKDKAAAW</sequence>
<dbReference type="Gene3D" id="1.20.225.10">
    <property type="entry name" value="Bacteriocin AS-48"/>
    <property type="match status" value="1"/>
</dbReference>
<keyword evidence="2" id="KW-0964">Secreted</keyword>
<keyword evidence="6" id="KW-0812">Transmembrane</keyword>
<name>A0A9X6LXW4_BACUH</name>
<comment type="subcellular location">
    <subcellularLocation>
        <location evidence="1">Secreted</location>
    </subcellularLocation>
</comment>
<evidence type="ECO:0000313" key="8">
    <source>
        <dbReference type="Proteomes" id="UP000194816"/>
    </source>
</evidence>
<evidence type="ECO:0000256" key="3">
    <source>
        <dbReference type="ARBA" id="ARBA00022529"/>
    </source>
</evidence>
<gene>
    <name evidence="7" type="ORF">BK716_08825</name>
</gene>
<protein>
    <recommendedName>
        <fullName evidence="9">Circularin A/uberolysin family circular bacteriocin</fullName>
    </recommendedName>
</protein>
<evidence type="ECO:0000256" key="2">
    <source>
        <dbReference type="ARBA" id="ARBA00022525"/>
    </source>
</evidence>
<dbReference type="SUPFAM" id="SSF47869">
    <property type="entry name" value="Bacteriocin AS-48"/>
    <property type="match status" value="1"/>
</dbReference>
<dbReference type="Proteomes" id="UP000194816">
    <property type="component" value="Unassembled WGS sequence"/>
</dbReference>
<feature type="transmembrane region" description="Helical" evidence="6">
    <location>
        <begin position="53"/>
        <end position="78"/>
    </location>
</feature>
<keyword evidence="6" id="KW-0472">Membrane</keyword>
<evidence type="ECO:0000256" key="5">
    <source>
        <dbReference type="ARBA" id="ARBA00023048"/>
    </source>
</evidence>